<evidence type="ECO:0000313" key="2">
    <source>
        <dbReference type="EMBL" id="GMH67061.1"/>
    </source>
</evidence>
<evidence type="ECO:0000313" key="3">
    <source>
        <dbReference type="Proteomes" id="UP001162640"/>
    </source>
</evidence>
<evidence type="ECO:0000256" key="1">
    <source>
        <dbReference type="SAM" id="Phobius"/>
    </source>
</evidence>
<keyword evidence="1" id="KW-1133">Transmembrane helix</keyword>
<gene>
    <name evidence="2" type="ORF">TL16_g04582</name>
</gene>
<dbReference type="AlphaFoldDB" id="A0A9W7AB42"/>
<keyword evidence="1" id="KW-0472">Membrane</keyword>
<organism evidence="2 3">
    <name type="scientific">Triparma laevis f. inornata</name>
    <dbReference type="NCBI Taxonomy" id="1714386"/>
    <lineage>
        <taxon>Eukaryota</taxon>
        <taxon>Sar</taxon>
        <taxon>Stramenopiles</taxon>
        <taxon>Ochrophyta</taxon>
        <taxon>Bolidophyceae</taxon>
        <taxon>Parmales</taxon>
        <taxon>Triparmaceae</taxon>
        <taxon>Triparma</taxon>
    </lineage>
</organism>
<keyword evidence="1" id="KW-0812">Transmembrane</keyword>
<proteinExistence type="predicted"/>
<dbReference type="Proteomes" id="UP001162640">
    <property type="component" value="Unassembled WGS sequence"/>
</dbReference>
<feature type="transmembrane region" description="Helical" evidence="1">
    <location>
        <begin position="71"/>
        <end position="91"/>
    </location>
</feature>
<name>A0A9W7AB42_9STRA</name>
<sequence length="205" mass="22671">MMPPTLIGGNYLYSKLPNRRLSNTVKTLFNSLPQIAGSTLFVASASARCLMKASLDVPVMKQYGNPTMPSLWGSTFLMFAWVLGYIFPPLLSGNTITWTDVMAIRMIKVEGTQFMLFGTMATITLIIFANTNEDGGDFTPFLQFITVGYILTGMSLFFLVLYEHVVKPLLFTNKTSNSENDDHELTTNVDSFNFKDTGALSIGSV</sequence>
<protein>
    <submittedName>
        <fullName evidence="2">Uncharacterized protein</fullName>
    </submittedName>
</protein>
<comment type="caution">
    <text evidence="2">The sequence shown here is derived from an EMBL/GenBank/DDBJ whole genome shotgun (WGS) entry which is preliminary data.</text>
</comment>
<feature type="transmembrane region" description="Helical" evidence="1">
    <location>
        <begin position="141"/>
        <end position="162"/>
    </location>
</feature>
<reference evidence="3" key="1">
    <citation type="journal article" date="2023" name="Commun. Biol.">
        <title>Genome analysis of Parmales, the sister group of diatoms, reveals the evolutionary specialization of diatoms from phago-mixotrophs to photoautotrophs.</title>
        <authorList>
            <person name="Ban H."/>
            <person name="Sato S."/>
            <person name="Yoshikawa S."/>
            <person name="Yamada K."/>
            <person name="Nakamura Y."/>
            <person name="Ichinomiya M."/>
            <person name="Sato N."/>
            <person name="Blanc-Mathieu R."/>
            <person name="Endo H."/>
            <person name="Kuwata A."/>
            <person name="Ogata H."/>
        </authorList>
    </citation>
    <scope>NUCLEOTIDE SEQUENCE [LARGE SCALE GENOMIC DNA]</scope>
</reference>
<accession>A0A9W7AB42</accession>
<feature type="transmembrane region" description="Helical" evidence="1">
    <location>
        <begin position="112"/>
        <end position="129"/>
    </location>
</feature>
<dbReference type="EMBL" id="BLQM01000127">
    <property type="protein sequence ID" value="GMH67061.1"/>
    <property type="molecule type" value="Genomic_DNA"/>
</dbReference>